<evidence type="ECO:0000313" key="3">
    <source>
        <dbReference type="EMBL" id="CAG5116728.1"/>
    </source>
</evidence>
<reference evidence="3" key="1">
    <citation type="submission" date="2021-04" db="EMBL/GenBank/DDBJ databases">
        <authorList>
            <consortium name="Molecular Ecology Group"/>
        </authorList>
    </citation>
    <scope>NUCLEOTIDE SEQUENCE</scope>
</reference>
<dbReference type="PROSITE" id="PS50211">
    <property type="entry name" value="DENN"/>
    <property type="match status" value="1"/>
</dbReference>
<dbReference type="OrthoDB" id="6019893at2759"/>
<dbReference type="EMBL" id="CAJHNH020000292">
    <property type="protein sequence ID" value="CAG5116728.1"/>
    <property type="molecule type" value="Genomic_DNA"/>
</dbReference>
<accession>A0A8S3YJZ6</accession>
<dbReference type="GO" id="GO:0031410">
    <property type="term" value="C:cytoplasmic vesicle"/>
    <property type="evidence" value="ECO:0007669"/>
    <property type="project" value="TreeGrafter"/>
</dbReference>
<dbReference type="InterPro" id="IPR005112">
    <property type="entry name" value="dDENN_dom"/>
</dbReference>
<dbReference type="InterPro" id="IPR015943">
    <property type="entry name" value="WD40/YVTN_repeat-like_dom_sf"/>
</dbReference>
<dbReference type="Pfam" id="PF03455">
    <property type="entry name" value="dDENN"/>
    <property type="match status" value="1"/>
</dbReference>
<feature type="repeat" description="WD" evidence="1">
    <location>
        <begin position="719"/>
        <end position="760"/>
    </location>
</feature>
<feature type="non-terminal residue" evidence="3">
    <location>
        <position position="908"/>
    </location>
</feature>
<dbReference type="SUPFAM" id="SSF50978">
    <property type="entry name" value="WD40 repeat-like"/>
    <property type="match status" value="1"/>
</dbReference>
<evidence type="ECO:0000259" key="2">
    <source>
        <dbReference type="PROSITE" id="PS50211"/>
    </source>
</evidence>
<keyword evidence="4" id="KW-1185">Reference proteome</keyword>
<gene>
    <name evidence="3" type="ORF">CUNI_LOCUS2286</name>
</gene>
<protein>
    <recommendedName>
        <fullName evidence="2">UDENN domain-containing protein</fullName>
    </recommendedName>
</protein>
<feature type="domain" description="UDENN" evidence="2">
    <location>
        <begin position="1"/>
        <end position="213"/>
    </location>
</feature>
<dbReference type="SMART" id="SM00320">
    <property type="entry name" value="WD40"/>
    <property type="match status" value="2"/>
</dbReference>
<evidence type="ECO:0000313" key="4">
    <source>
        <dbReference type="Proteomes" id="UP000678393"/>
    </source>
</evidence>
<dbReference type="InterPro" id="IPR001194">
    <property type="entry name" value="cDENN_dom"/>
</dbReference>
<organism evidence="3 4">
    <name type="scientific">Candidula unifasciata</name>
    <dbReference type="NCBI Taxonomy" id="100452"/>
    <lineage>
        <taxon>Eukaryota</taxon>
        <taxon>Metazoa</taxon>
        <taxon>Spiralia</taxon>
        <taxon>Lophotrochozoa</taxon>
        <taxon>Mollusca</taxon>
        <taxon>Gastropoda</taxon>
        <taxon>Heterobranchia</taxon>
        <taxon>Euthyneura</taxon>
        <taxon>Panpulmonata</taxon>
        <taxon>Eupulmonata</taxon>
        <taxon>Stylommatophora</taxon>
        <taxon>Helicina</taxon>
        <taxon>Helicoidea</taxon>
        <taxon>Geomitridae</taxon>
        <taxon>Candidula</taxon>
    </lineage>
</organism>
<dbReference type="InterPro" id="IPR043153">
    <property type="entry name" value="DENN_C"/>
</dbReference>
<dbReference type="GO" id="GO:0005085">
    <property type="term" value="F:guanyl-nucleotide exchange factor activity"/>
    <property type="evidence" value="ECO:0007669"/>
    <property type="project" value="UniProtKB-ARBA"/>
</dbReference>
<comment type="caution">
    <text evidence="3">The sequence shown here is derived from an EMBL/GenBank/DDBJ whole genome shotgun (WGS) entry which is preliminary data.</text>
</comment>
<feature type="non-terminal residue" evidence="3">
    <location>
        <position position="1"/>
    </location>
</feature>
<dbReference type="InterPro" id="IPR037516">
    <property type="entry name" value="Tripartite_DENN"/>
</dbReference>
<dbReference type="GO" id="GO:0032483">
    <property type="term" value="P:regulation of Rab protein signal transduction"/>
    <property type="evidence" value="ECO:0007669"/>
    <property type="project" value="TreeGrafter"/>
</dbReference>
<dbReference type="PANTHER" id="PTHR12296:SF21">
    <property type="entry name" value="DENN DOMAIN-CONTAINING PROTEIN 3"/>
    <property type="match status" value="1"/>
</dbReference>
<keyword evidence="1" id="KW-0853">WD repeat</keyword>
<dbReference type="InterPro" id="IPR057977">
    <property type="entry name" value="TPR_DENND3"/>
</dbReference>
<dbReference type="Proteomes" id="UP000678393">
    <property type="component" value="Unassembled WGS sequence"/>
</dbReference>
<dbReference type="PANTHER" id="PTHR12296">
    <property type="entry name" value="DENN DOMAIN-CONTAINING PROTEIN 4"/>
    <property type="match status" value="1"/>
</dbReference>
<dbReference type="Pfam" id="PF02141">
    <property type="entry name" value="DENN"/>
    <property type="match status" value="1"/>
</dbReference>
<proteinExistence type="predicted"/>
<dbReference type="Pfam" id="PF25570">
    <property type="entry name" value="TPR_DENND3"/>
    <property type="match status" value="1"/>
</dbReference>
<dbReference type="AlphaFoldDB" id="A0A8S3YJZ6"/>
<dbReference type="InterPro" id="IPR001680">
    <property type="entry name" value="WD40_rpt"/>
</dbReference>
<dbReference type="InterPro" id="IPR036322">
    <property type="entry name" value="WD40_repeat_dom_sf"/>
</dbReference>
<dbReference type="Gene3D" id="2.130.10.10">
    <property type="entry name" value="YVTN repeat-like/Quinoprotein amine dehydrogenase"/>
    <property type="match status" value="2"/>
</dbReference>
<dbReference type="PROSITE" id="PS50082">
    <property type="entry name" value="WD_REPEATS_2"/>
    <property type="match status" value="1"/>
</dbReference>
<dbReference type="Gene3D" id="3.40.50.11500">
    <property type="match status" value="1"/>
</dbReference>
<sequence>SFLYYILPFNWRFTYVPILSASSLEILDAPGTFMMGCNSRHLNEVQRVEGLIVVNIDEGTVGVNTRRGLSPPSSWSSSSSQQDLALSEDMTPLIPNLPAEPVNIFKHICKRAKFQMELSDVQRPFYYDIEEERAFRMKKCLQFNTEISFAFLEMMVNLFRGTLSYLRIELRRFNKQLFMESIPECDKPFYEKVLSTDMFKQFLEDRLNEKIDYWSDYESRTRPYAKHTGNLDLLIPGQRHQKKPDRRQMSVTTFSTLAPRVFEVFRLPGLNDSVTYIKNAILMLNKTIEECRNLYYRSSYIYLRGMFHAAEDNVESALDDLLSLHTHNARLLPIRLVCKLLQSFPEDEREELLRRKGTTHLIELVHDLEHERITPGRRIMDNISIPDCDLNLEDFVETVSLLDMATDYDTIQRLFLALCQPHRPTHVEKYTFDVLRLSYEENQTQCKALTLSDGCLQVNEVILRVSSLIKTDFGMGRIVLTDKRLFFIKDVSNTYREIVKLRYIAKLEKVQYHSFLMAVDALVITDLANRVKFTAWLKNERNLWCVLIEEMRAGKIVAEATKDFTAIGQAVQNVLLLDAIIRSGQDESVTHYGQVNCAVETLCFFTSYMADDRHNLPKDTVSALQHRVDPNIGQRERKTVEVMLYTSDLNNSNSPRLWCGMGDGKVRVFDATNWTLERSFVQTKHTVSALISVGDTQVWAGSHGIFIIETETVSCNNTLTDHPDLVVDIVLANQGRYAYSASVDGTIIRWELQTLRAVKKIQLSETHSLRSIKLYDNKLWCGTWPHIIALDLEGNPLQTFTHMPDSNTGKILELDCFEVFNDEIWAGCRRESQVVIWDEKTTRKKEILRPDCRGVSVILLFGDKVWVGTKDGTIFIYNAISKQLWKTIKAHDDAVRSLCAAESRYIMS</sequence>
<name>A0A8S3YJZ6_9EUPU</name>
<evidence type="ECO:0000256" key="1">
    <source>
        <dbReference type="PROSITE-ProRule" id="PRU00221"/>
    </source>
</evidence>
<dbReference type="InterPro" id="IPR051696">
    <property type="entry name" value="DENN_Domain_GEFs"/>
</dbReference>
<dbReference type="SMART" id="SM00801">
    <property type="entry name" value="dDENN"/>
    <property type="match status" value="1"/>
</dbReference>